<dbReference type="Proteomes" id="UP000288943">
    <property type="component" value="Chromosome"/>
</dbReference>
<evidence type="ECO:0000256" key="1">
    <source>
        <dbReference type="SAM" id="MobiDB-lite"/>
    </source>
</evidence>
<proteinExistence type="predicted"/>
<reference evidence="2 3" key="1">
    <citation type="submission" date="2018-01" db="EMBL/GenBank/DDBJ databases">
        <title>The whole genome sequencing and assembly of Paenibacillus chitinolyticus KCCM 41400 strain.</title>
        <authorList>
            <person name="Kim J.-Y."/>
            <person name="Park M.-K."/>
            <person name="Lee Y.-J."/>
            <person name="Yi H."/>
            <person name="Bahn Y.-S."/>
            <person name="Kim J.F."/>
            <person name="Lee D.-W."/>
        </authorList>
    </citation>
    <scope>NUCLEOTIDE SEQUENCE [LARGE SCALE GENOMIC DNA]</scope>
    <source>
        <strain evidence="2 3">KCCM 41400</strain>
    </source>
</reference>
<evidence type="ECO:0000313" key="2">
    <source>
        <dbReference type="EMBL" id="QAV16217.1"/>
    </source>
</evidence>
<accession>A0A410WPI2</accession>
<name>A0A410WPI2_9BACL</name>
<dbReference type="EMBL" id="CP026520">
    <property type="protein sequence ID" value="QAV16217.1"/>
    <property type="molecule type" value="Genomic_DNA"/>
</dbReference>
<gene>
    <name evidence="2" type="ORF">PC41400_00285</name>
</gene>
<dbReference type="KEGG" id="pchi:PC41400_00285"/>
<dbReference type="AlphaFoldDB" id="A0A410WPI2"/>
<organism evidence="2 3">
    <name type="scientific">Paenibacillus chitinolyticus</name>
    <dbReference type="NCBI Taxonomy" id="79263"/>
    <lineage>
        <taxon>Bacteria</taxon>
        <taxon>Bacillati</taxon>
        <taxon>Bacillota</taxon>
        <taxon>Bacilli</taxon>
        <taxon>Bacillales</taxon>
        <taxon>Paenibacillaceae</taxon>
        <taxon>Paenibacillus</taxon>
    </lineage>
</organism>
<evidence type="ECO:0000313" key="3">
    <source>
        <dbReference type="Proteomes" id="UP000288943"/>
    </source>
</evidence>
<feature type="compositionally biased region" description="Basic and acidic residues" evidence="1">
    <location>
        <begin position="44"/>
        <end position="54"/>
    </location>
</feature>
<feature type="region of interest" description="Disordered" evidence="1">
    <location>
        <begin position="44"/>
        <end position="63"/>
    </location>
</feature>
<sequence>MIDVGHIRKTYDIDVKHRAFAMFLEAGLGYKTVAKRLMKEWKEDGGNCKGDKRKAASNIAADE</sequence>
<protein>
    <submittedName>
        <fullName evidence="2">Uncharacterized protein</fullName>
    </submittedName>
</protein>